<reference evidence="1" key="1">
    <citation type="submission" date="2021-05" db="EMBL/GenBank/DDBJ databases">
        <authorList>
            <person name="Scholz U."/>
            <person name="Mascher M."/>
            <person name="Fiebig A."/>
        </authorList>
    </citation>
    <scope>NUCLEOTIDE SEQUENCE [LARGE SCALE GENOMIC DNA]</scope>
</reference>
<organism evidence="1 2">
    <name type="scientific">Avena sativa</name>
    <name type="common">Oat</name>
    <dbReference type="NCBI Taxonomy" id="4498"/>
    <lineage>
        <taxon>Eukaryota</taxon>
        <taxon>Viridiplantae</taxon>
        <taxon>Streptophyta</taxon>
        <taxon>Embryophyta</taxon>
        <taxon>Tracheophyta</taxon>
        <taxon>Spermatophyta</taxon>
        <taxon>Magnoliopsida</taxon>
        <taxon>Liliopsida</taxon>
        <taxon>Poales</taxon>
        <taxon>Poaceae</taxon>
        <taxon>BOP clade</taxon>
        <taxon>Pooideae</taxon>
        <taxon>Poodae</taxon>
        <taxon>Poeae</taxon>
        <taxon>Poeae Chloroplast Group 1 (Aveneae type)</taxon>
        <taxon>Aveninae</taxon>
        <taxon>Avena</taxon>
    </lineage>
</organism>
<keyword evidence="2" id="KW-1185">Reference proteome</keyword>
<name>A0ACD5Z0N3_AVESA</name>
<proteinExistence type="predicted"/>
<reference evidence="1" key="2">
    <citation type="submission" date="2025-09" db="UniProtKB">
        <authorList>
            <consortium name="EnsemblPlants"/>
        </authorList>
    </citation>
    <scope>IDENTIFICATION</scope>
</reference>
<protein>
    <submittedName>
        <fullName evidence="1">Uncharacterized protein</fullName>
    </submittedName>
</protein>
<accession>A0ACD5Z0N3</accession>
<dbReference type="Proteomes" id="UP001732700">
    <property type="component" value="Chromosome 6A"/>
</dbReference>
<dbReference type="EnsemblPlants" id="AVESA.00010b.r2.6AG1075200.1">
    <property type="protein sequence ID" value="AVESA.00010b.r2.6AG1075200.1.CDS"/>
    <property type="gene ID" value="AVESA.00010b.r2.6AG1075200"/>
</dbReference>
<sequence>MDKQSSQECSFGNESDASNQAVKPNLVAMQLQLLPPDVMRDILSRLSLKEVVRMSMLSREWKLLRICHPDMVFTKETFGIDTTNTYQGSMTVGDLLKVRAKKMELLTRKFIDHVDSVLRPLWSTSSTTTTTLDKFVVKFVLHRKHKYYIDRWVTFSTASRSKHIALDFTSDDESCFGSAFDKYRYALPLTNFSGPNGSCIRSLYLGNVYLELPPSLCGITNLKKLTLNKVSINDGDLQLLLLSCALLKSLNIEKCSSLSSLRIQQELSRLQYLRVRYCDLEILELDPPNLTAFEFDDYLMQTVLTESSKLSDVIFVSNLRVLDGYDDVLDHIFTDLPAALPHLQTLLLLLTACQVRRFSNTRDSFMCLRHLNMNLDSPLYHDDSWVMGFVNLLELAPLLKELEVHIDCDRRCSYSPRTVTAAQGPIHHHLRSVYMSGFCDVLGLAELALYMLGNAIVLQRMVVDPVSGRKEDLNM</sequence>
<evidence type="ECO:0000313" key="1">
    <source>
        <dbReference type="EnsemblPlants" id="AVESA.00010b.r2.6AG1075200.1.CDS"/>
    </source>
</evidence>
<evidence type="ECO:0000313" key="2">
    <source>
        <dbReference type="Proteomes" id="UP001732700"/>
    </source>
</evidence>